<dbReference type="CDD" id="cd07016">
    <property type="entry name" value="S14_ClpP_1"/>
    <property type="match status" value="1"/>
</dbReference>
<dbReference type="GO" id="GO:0009368">
    <property type="term" value="C:endopeptidase Clp complex"/>
    <property type="evidence" value="ECO:0007669"/>
    <property type="project" value="TreeGrafter"/>
</dbReference>
<evidence type="ECO:0000256" key="6">
    <source>
        <dbReference type="RuleBase" id="RU003567"/>
    </source>
</evidence>
<dbReference type="Pfam" id="PF00574">
    <property type="entry name" value="CLP_protease"/>
    <property type="match status" value="1"/>
</dbReference>
<evidence type="ECO:0000313" key="8">
    <source>
        <dbReference type="Proteomes" id="UP000245252"/>
    </source>
</evidence>
<comment type="similarity">
    <text evidence="1 6">Belongs to the peptidase S14 family.</text>
</comment>
<evidence type="ECO:0000256" key="3">
    <source>
        <dbReference type="ARBA" id="ARBA00022670"/>
    </source>
</evidence>
<keyword evidence="5" id="KW-0720">Serine protease</keyword>
<dbReference type="GO" id="GO:0051117">
    <property type="term" value="F:ATPase binding"/>
    <property type="evidence" value="ECO:0007669"/>
    <property type="project" value="TreeGrafter"/>
</dbReference>
<keyword evidence="2" id="KW-0963">Cytoplasm</keyword>
<dbReference type="PRINTS" id="PR00127">
    <property type="entry name" value="CLPPROTEASEP"/>
</dbReference>
<accession>A0A2U2DGG4</accession>
<organism evidence="7 8">
    <name type="scientific">Metarhizobium album</name>
    <dbReference type="NCBI Taxonomy" id="2182425"/>
    <lineage>
        <taxon>Bacteria</taxon>
        <taxon>Pseudomonadati</taxon>
        <taxon>Pseudomonadota</taxon>
        <taxon>Alphaproteobacteria</taxon>
        <taxon>Hyphomicrobiales</taxon>
        <taxon>Rhizobiaceae</taxon>
        <taxon>Metarhizobium</taxon>
    </lineage>
</organism>
<evidence type="ECO:0000256" key="4">
    <source>
        <dbReference type="ARBA" id="ARBA00022801"/>
    </source>
</evidence>
<dbReference type="OrthoDB" id="9806592at2"/>
<protein>
    <recommendedName>
        <fullName evidence="6">ATP-dependent Clp protease proteolytic subunit</fullName>
    </recommendedName>
</protein>
<evidence type="ECO:0000256" key="2">
    <source>
        <dbReference type="ARBA" id="ARBA00022490"/>
    </source>
</evidence>
<reference evidence="7 8" key="1">
    <citation type="submission" date="2018-05" db="EMBL/GenBank/DDBJ databases">
        <title>The draft genome of strain NS-104.</title>
        <authorList>
            <person name="Hang P."/>
            <person name="Jiang J."/>
        </authorList>
    </citation>
    <scope>NUCLEOTIDE SEQUENCE [LARGE SCALE GENOMIC DNA]</scope>
    <source>
        <strain evidence="7 8">NS-104</strain>
    </source>
</reference>
<gene>
    <name evidence="7" type="ORF">DEM27_31190</name>
</gene>
<sequence length="253" mass="27132">MCLPPRRLPLRLDLFGVVGEDFTPTTVRAALPYSGDITVTINSGGGIAVDGSAIYNILAAHRGKVAVEIIGIAASAASLIAMAGHTITMLDGSILMIHEPQNITVGDSAAHQKTVEQLEAHAVAYAKVYAKRARISEAAARQVMKAETWYTPDEAVAAGFATAVVDRRAVPFASVDKRYEARMHAVHARAAASPRGLKKVADAKASWARVVASMNKSMGYAPAVKPEEAKPRVELTGWSKVIEEHNSFVRRHR</sequence>
<proteinExistence type="inferred from homology"/>
<keyword evidence="3" id="KW-0645">Protease</keyword>
<dbReference type="SUPFAM" id="SSF52096">
    <property type="entry name" value="ClpP/crotonase"/>
    <property type="match status" value="1"/>
</dbReference>
<dbReference type="GO" id="GO:0004176">
    <property type="term" value="F:ATP-dependent peptidase activity"/>
    <property type="evidence" value="ECO:0007669"/>
    <property type="project" value="InterPro"/>
</dbReference>
<evidence type="ECO:0000256" key="5">
    <source>
        <dbReference type="ARBA" id="ARBA00022825"/>
    </source>
</evidence>
<dbReference type="InterPro" id="IPR001907">
    <property type="entry name" value="ClpP"/>
</dbReference>
<dbReference type="PANTHER" id="PTHR10381">
    <property type="entry name" value="ATP-DEPENDENT CLP PROTEASE PROTEOLYTIC SUBUNIT"/>
    <property type="match status" value="1"/>
</dbReference>
<dbReference type="AlphaFoldDB" id="A0A2U2DGG4"/>
<dbReference type="InterPro" id="IPR029045">
    <property type="entry name" value="ClpP/crotonase-like_dom_sf"/>
</dbReference>
<evidence type="ECO:0000313" key="7">
    <source>
        <dbReference type="EMBL" id="PWE52413.1"/>
    </source>
</evidence>
<dbReference type="GO" id="GO:0006515">
    <property type="term" value="P:protein quality control for misfolded or incompletely synthesized proteins"/>
    <property type="evidence" value="ECO:0007669"/>
    <property type="project" value="TreeGrafter"/>
</dbReference>
<dbReference type="PANTHER" id="PTHR10381:SF70">
    <property type="entry name" value="ATP-DEPENDENT CLP PROTEASE PROTEOLYTIC SUBUNIT"/>
    <property type="match status" value="1"/>
</dbReference>
<dbReference type="NCBIfam" id="NF045542">
    <property type="entry name" value="Clp_rel_HeadMat"/>
    <property type="match status" value="1"/>
</dbReference>
<keyword evidence="8" id="KW-1185">Reference proteome</keyword>
<name>A0A2U2DGG4_9HYPH</name>
<keyword evidence="4" id="KW-0378">Hydrolase</keyword>
<dbReference type="EMBL" id="QFBC01000026">
    <property type="protein sequence ID" value="PWE52413.1"/>
    <property type="molecule type" value="Genomic_DNA"/>
</dbReference>
<dbReference type="InterPro" id="IPR023562">
    <property type="entry name" value="ClpP/TepA"/>
</dbReference>
<dbReference type="GO" id="GO:0004252">
    <property type="term" value="F:serine-type endopeptidase activity"/>
    <property type="evidence" value="ECO:0007669"/>
    <property type="project" value="InterPro"/>
</dbReference>
<dbReference type="Gene3D" id="3.90.226.10">
    <property type="entry name" value="2-enoyl-CoA Hydratase, Chain A, domain 1"/>
    <property type="match status" value="1"/>
</dbReference>
<evidence type="ECO:0000256" key="1">
    <source>
        <dbReference type="ARBA" id="ARBA00007039"/>
    </source>
</evidence>
<dbReference type="Proteomes" id="UP000245252">
    <property type="component" value="Unassembled WGS sequence"/>
</dbReference>
<comment type="caution">
    <text evidence="7">The sequence shown here is derived from an EMBL/GenBank/DDBJ whole genome shotgun (WGS) entry which is preliminary data.</text>
</comment>